<feature type="domain" description="N-acetyltransferase" evidence="4">
    <location>
        <begin position="7"/>
        <end position="190"/>
    </location>
</feature>
<dbReference type="CDD" id="cd04301">
    <property type="entry name" value="NAT_SF"/>
    <property type="match status" value="1"/>
</dbReference>
<dbReference type="Proteomes" id="UP000091857">
    <property type="component" value="Chromosome 13"/>
</dbReference>
<keyword evidence="2" id="KW-0808">Transferase</keyword>
<sequence>MAEERMIIVREFDPSRDGVGVEEVERRCEVGPSGKLSLFTDLLGDPICRVRHSPAFLMLVAELGEEIVGMIRGCIKTVTCGKKLSRHVKNATPTSASASAININDPPKTLPVYTKLAYILGLRLSPSHRRMGIGLKLVLAMEEWFRENGAEYSYLATENDNHASVKLFTDKCGYSKFRTPAILVNPVFAHRVAVSNRVTIFQLSPHDAELLYRRRFSTTEFFPRDIDSVLNNKLNLGTFLAVPRGNYKSDSWPGFDKFLSDPPESWAVLSVWNCKDVFKLEVRGASRVKRTFAKTTRIVDKALPFLRLPSVPEVFRPFGLHFLYGLGGEGPRAVKMVKALCAHAHNLAKERGCGVVATEVSSREPLKLGIPHWKMLSCAEDLWCIKRLGEDYSDGYIGDWTKSPPGMAIFVDPREF</sequence>
<dbReference type="FunFam" id="3.40.630.30:FF:000084">
    <property type="entry name" value="Probable N-acetyltransferase HLS1-like"/>
    <property type="match status" value="1"/>
</dbReference>
<evidence type="ECO:0000313" key="5">
    <source>
        <dbReference type="EMBL" id="OAY33642.1"/>
    </source>
</evidence>
<gene>
    <name evidence="5" type="ORF">MANES_13G112800v8</name>
</gene>
<reference evidence="6" key="1">
    <citation type="journal article" date="2016" name="Nat. Biotechnol.">
        <title>Sequencing wild and cultivated cassava and related species reveals extensive interspecific hybridization and genetic diversity.</title>
        <authorList>
            <person name="Bredeson J.V."/>
            <person name="Lyons J.B."/>
            <person name="Prochnik S.E."/>
            <person name="Wu G.A."/>
            <person name="Ha C.M."/>
            <person name="Edsinger-Gonzales E."/>
            <person name="Grimwood J."/>
            <person name="Schmutz J."/>
            <person name="Rabbi I.Y."/>
            <person name="Egesi C."/>
            <person name="Nauluvula P."/>
            <person name="Lebot V."/>
            <person name="Ndunguru J."/>
            <person name="Mkamilo G."/>
            <person name="Bart R.S."/>
            <person name="Setter T.L."/>
            <person name="Gleadow R.M."/>
            <person name="Kulakow P."/>
            <person name="Ferguson M.E."/>
            <person name="Rounsley S."/>
            <person name="Rokhsar D.S."/>
        </authorList>
    </citation>
    <scope>NUCLEOTIDE SEQUENCE [LARGE SCALE GENOMIC DNA]</scope>
    <source>
        <strain evidence="6">cv. AM560-2</strain>
    </source>
</reference>
<protein>
    <recommendedName>
        <fullName evidence="4">N-acetyltransferase domain-containing protein</fullName>
    </recommendedName>
</protein>
<dbReference type="Gramene" id="Manes.13G112800.3.v8.1">
    <property type="protein sequence ID" value="Manes.13G112800.3.v8.1.CDS"/>
    <property type="gene ID" value="Manes.13G112800.v8.1"/>
</dbReference>
<dbReference type="PROSITE" id="PS51186">
    <property type="entry name" value="GNAT"/>
    <property type="match status" value="1"/>
</dbReference>
<evidence type="ECO:0000259" key="4">
    <source>
        <dbReference type="PROSITE" id="PS51186"/>
    </source>
</evidence>
<dbReference type="InterPro" id="IPR016181">
    <property type="entry name" value="Acyl_CoA_acyltransferase"/>
</dbReference>
<dbReference type="GO" id="GO:0009734">
    <property type="term" value="P:auxin-activated signaling pathway"/>
    <property type="evidence" value="ECO:0000318"/>
    <property type="project" value="GO_Central"/>
</dbReference>
<organism evidence="5 6">
    <name type="scientific">Manihot esculenta</name>
    <name type="common">Cassava</name>
    <name type="synonym">Jatropha manihot</name>
    <dbReference type="NCBI Taxonomy" id="3983"/>
    <lineage>
        <taxon>Eukaryota</taxon>
        <taxon>Viridiplantae</taxon>
        <taxon>Streptophyta</taxon>
        <taxon>Embryophyta</taxon>
        <taxon>Tracheophyta</taxon>
        <taxon>Spermatophyta</taxon>
        <taxon>Magnoliopsida</taxon>
        <taxon>eudicotyledons</taxon>
        <taxon>Gunneridae</taxon>
        <taxon>Pentapetalae</taxon>
        <taxon>rosids</taxon>
        <taxon>fabids</taxon>
        <taxon>Malpighiales</taxon>
        <taxon>Euphorbiaceae</taxon>
        <taxon>Crotonoideae</taxon>
        <taxon>Manihoteae</taxon>
        <taxon>Manihot</taxon>
    </lineage>
</organism>
<comment type="caution">
    <text evidence="5">The sequence shown here is derived from an EMBL/GenBank/DDBJ whole genome shotgun (WGS) entry which is preliminary data.</text>
</comment>
<proteinExistence type="inferred from homology"/>
<keyword evidence="6" id="KW-1185">Reference proteome</keyword>
<dbReference type="EMBL" id="CM004399">
    <property type="protein sequence ID" value="OAY33642.1"/>
    <property type="molecule type" value="Genomic_DNA"/>
</dbReference>
<dbReference type="GO" id="GO:0016747">
    <property type="term" value="F:acyltransferase activity, transferring groups other than amino-acyl groups"/>
    <property type="evidence" value="ECO:0007669"/>
    <property type="project" value="InterPro"/>
</dbReference>
<dbReference type="InterPro" id="IPR052810">
    <property type="entry name" value="Plant_NAT"/>
</dbReference>
<dbReference type="Pfam" id="PF00583">
    <property type="entry name" value="Acetyltransf_1"/>
    <property type="match status" value="1"/>
</dbReference>
<dbReference type="AlphaFoldDB" id="A0A2C9UQN8"/>
<evidence type="ECO:0000256" key="1">
    <source>
        <dbReference type="ARBA" id="ARBA00008694"/>
    </source>
</evidence>
<dbReference type="SUPFAM" id="SSF55729">
    <property type="entry name" value="Acyl-CoA N-acyltransferases (Nat)"/>
    <property type="match status" value="1"/>
</dbReference>
<dbReference type="Gramene" id="Manes.13G112800.2.v8.1">
    <property type="protein sequence ID" value="Manes.13G112800.2.v8.1.CDS"/>
    <property type="gene ID" value="Manes.13G112800.v8.1"/>
</dbReference>
<evidence type="ECO:0000313" key="6">
    <source>
        <dbReference type="Proteomes" id="UP000091857"/>
    </source>
</evidence>
<evidence type="ECO:0000256" key="2">
    <source>
        <dbReference type="ARBA" id="ARBA00022679"/>
    </source>
</evidence>
<evidence type="ECO:0000256" key="3">
    <source>
        <dbReference type="ARBA" id="ARBA00023315"/>
    </source>
</evidence>
<keyword evidence="3" id="KW-0012">Acyltransferase</keyword>
<dbReference type="STRING" id="3983.A0A2C9UQN8"/>
<dbReference type="OrthoDB" id="41532at2759"/>
<dbReference type="Gene3D" id="3.40.630.30">
    <property type="match status" value="1"/>
</dbReference>
<dbReference type="PANTHER" id="PTHR47370">
    <property type="entry name" value="ACYL-COA N-ACYLTRANSFERASES (NAT) SUPERFAMILY PROTEIN"/>
    <property type="match status" value="1"/>
</dbReference>
<name>A0A2C9UQN8_MANES</name>
<dbReference type="OMA" id="RIEEWFR"/>
<dbReference type="InterPro" id="IPR000182">
    <property type="entry name" value="GNAT_dom"/>
</dbReference>
<comment type="similarity">
    <text evidence="1">Belongs to the acetyltransferase family.</text>
</comment>
<accession>A0A2C9UQN8</accession>
<dbReference type="PANTHER" id="PTHR47370:SF10">
    <property type="entry name" value="N-ACETYLTRANSFERASE HLS1-RELATED"/>
    <property type="match status" value="1"/>
</dbReference>